<dbReference type="AlphaFoldDB" id="A0A0D2F4U3"/>
<feature type="transmembrane region" description="Helical" evidence="8">
    <location>
        <begin position="302"/>
        <end position="326"/>
    </location>
</feature>
<feature type="transmembrane region" description="Helical" evidence="8">
    <location>
        <begin position="233"/>
        <end position="253"/>
    </location>
</feature>
<dbReference type="PANTHER" id="PTHR43791:SF97">
    <property type="entry name" value="ALLANTOATE TRANSPORTER, PUTATIVE (AFU_ORTHOLOGUE AFUA_1G14700)-RELATED"/>
    <property type="match status" value="1"/>
</dbReference>
<sequence length="519" mass="57761">MTDAGKLQAQTQVTEQGDAIGSRSSTTFVERLRREIHDPNAVGKALLERALEFDEAQLERDAVKVRRKLDFIVIPLMMTTYMFSFLDKQTLNYSNAYGLQKDTNMKGDDYSWVASALYFGWVASAYPWNIALQRYPIGKLIGCMLFVWGAVCMLHAAAFNFSEFFAVRFFLGMVEGCINPAFIMLTSMLWTREEQALRSSLWLSTNGISLILGALLAYGSGHADNLAIPNWKLIYLVVGAVTFMWGFVIVIYLPDGPHNAKFLTEYERMVAVWRVSKNQMGLKHRKVVSHQVKEALLDPKTYLVMLMGACTGLLNGAVSNFGSAIVRGLGFSPLKTTLLQTPAGAFEVIGCVCFGWLATKRNLLGLTIILSCLPGLAGLIGLLTINIKHPYALLACAWLQAVLGSPIILGWTLPGINVAGHTKRSTVLALFFIFTCAGNISGPHVFLPSDAPRYFTAIRALLGTYSALCFFQIVYTTMCYFENKARDRKGLVAERHDEQLLKGFEDLTDKQNLHFRYKV</sequence>
<accession>A0A0D2F4U3</accession>
<organism evidence="9 10">
    <name type="scientific">Phialophora macrospora</name>
    <dbReference type="NCBI Taxonomy" id="1851006"/>
    <lineage>
        <taxon>Eukaryota</taxon>
        <taxon>Fungi</taxon>
        <taxon>Dikarya</taxon>
        <taxon>Ascomycota</taxon>
        <taxon>Pezizomycotina</taxon>
        <taxon>Eurotiomycetes</taxon>
        <taxon>Chaetothyriomycetidae</taxon>
        <taxon>Chaetothyriales</taxon>
        <taxon>Herpotrichiellaceae</taxon>
        <taxon>Phialophora</taxon>
    </lineage>
</organism>
<dbReference type="FunFam" id="1.20.1250.20:FF:000064">
    <property type="entry name" value="MFS allantoate transporter"/>
    <property type="match status" value="1"/>
</dbReference>
<feature type="transmembrane region" description="Helical" evidence="8">
    <location>
        <begin position="165"/>
        <end position="189"/>
    </location>
</feature>
<evidence type="ECO:0000313" key="10">
    <source>
        <dbReference type="Proteomes" id="UP000054266"/>
    </source>
</evidence>
<dbReference type="Proteomes" id="UP000054266">
    <property type="component" value="Unassembled WGS sequence"/>
</dbReference>
<keyword evidence="10" id="KW-1185">Reference proteome</keyword>
<protein>
    <recommendedName>
        <fullName evidence="11">Major facilitator superfamily (MFS) profile domain-containing protein</fullName>
    </recommendedName>
</protein>
<feature type="transmembrane region" description="Helical" evidence="8">
    <location>
        <begin position="69"/>
        <end position="86"/>
    </location>
</feature>
<evidence type="ECO:0000256" key="7">
    <source>
        <dbReference type="SAM" id="MobiDB-lite"/>
    </source>
</evidence>
<feature type="transmembrane region" description="Helical" evidence="8">
    <location>
        <begin position="364"/>
        <end position="385"/>
    </location>
</feature>
<dbReference type="GO" id="GO:0022857">
    <property type="term" value="F:transmembrane transporter activity"/>
    <property type="evidence" value="ECO:0007669"/>
    <property type="project" value="InterPro"/>
</dbReference>
<feature type="transmembrane region" description="Helical" evidence="8">
    <location>
        <begin position="140"/>
        <end position="159"/>
    </location>
</feature>
<dbReference type="Gene3D" id="1.20.1250.20">
    <property type="entry name" value="MFS general substrate transporter like domains"/>
    <property type="match status" value="2"/>
</dbReference>
<feature type="transmembrane region" description="Helical" evidence="8">
    <location>
        <begin position="338"/>
        <end position="357"/>
    </location>
</feature>
<keyword evidence="4 8" id="KW-1133">Transmembrane helix</keyword>
<evidence type="ECO:0000256" key="4">
    <source>
        <dbReference type="ARBA" id="ARBA00022989"/>
    </source>
</evidence>
<proteinExistence type="inferred from homology"/>
<dbReference type="PANTHER" id="PTHR43791">
    <property type="entry name" value="PERMEASE-RELATED"/>
    <property type="match status" value="1"/>
</dbReference>
<evidence type="ECO:0000256" key="8">
    <source>
        <dbReference type="SAM" id="Phobius"/>
    </source>
</evidence>
<evidence type="ECO:0008006" key="11">
    <source>
        <dbReference type="Google" id="ProtNLM"/>
    </source>
</evidence>
<evidence type="ECO:0000256" key="2">
    <source>
        <dbReference type="ARBA" id="ARBA00022448"/>
    </source>
</evidence>
<feature type="transmembrane region" description="Helical" evidence="8">
    <location>
        <begin position="391"/>
        <end position="413"/>
    </location>
</feature>
<keyword evidence="2" id="KW-0813">Transport</keyword>
<feature type="region of interest" description="Disordered" evidence="7">
    <location>
        <begin position="1"/>
        <end position="22"/>
    </location>
</feature>
<comment type="similarity">
    <text evidence="6">Belongs to the major facilitator superfamily. Allantoate permease family.</text>
</comment>
<dbReference type="SUPFAM" id="SSF103473">
    <property type="entry name" value="MFS general substrate transporter"/>
    <property type="match status" value="1"/>
</dbReference>
<dbReference type="EMBL" id="KN846962">
    <property type="protein sequence ID" value="KIW62893.1"/>
    <property type="molecule type" value="Genomic_DNA"/>
</dbReference>
<evidence type="ECO:0000256" key="6">
    <source>
        <dbReference type="ARBA" id="ARBA00037968"/>
    </source>
</evidence>
<evidence type="ECO:0000256" key="5">
    <source>
        <dbReference type="ARBA" id="ARBA00023136"/>
    </source>
</evidence>
<evidence type="ECO:0000256" key="1">
    <source>
        <dbReference type="ARBA" id="ARBA00004141"/>
    </source>
</evidence>
<feature type="transmembrane region" description="Helical" evidence="8">
    <location>
        <begin position="201"/>
        <end position="221"/>
    </location>
</feature>
<evidence type="ECO:0000256" key="3">
    <source>
        <dbReference type="ARBA" id="ARBA00022692"/>
    </source>
</evidence>
<feature type="transmembrane region" description="Helical" evidence="8">
    <location>
        <begin position="425"/>
        <end position="446"/>
    </location>
</feature>
<dbReference type="Pfam" id="PF07690">
    <property type="entry name" value="MFS_1"/>
    <property type="match status" value="1"/>
</dbReference>
<dbReference type="InterPro" id="IPR011701">
    <property type="entry name" value="MFS"/>
</dbReference>
<name>A0A0D2F4U3_9EURO</name>
<comment type="subcellular location">
    <subcellularLocation>
        <location evidence="1">Membrane</location>
        <topology evidence="1">Multi-pass membrane protein</topology>
    </subcellularLocation>
</comment>
<reference evidence="9 10" key="1">
    <citation type="submission" date="2015-01" db="EMBL/GenBank/DDBJ databases">
        <title>The Genome Sequence of Capronia semiimmersa CBS27337.</title>
        <authorList>
            <consortium name="The Broad Institute Genomics Platform"/>
            <person name="Cuomo C."/>
            <person name="de Hoog S."/>
            <person name="Gorbushina A."/>
            <person name="Stielow B."/>
            <person name="Teixiera M."/>
            <person name="Abouelleil A."/>
            <person name="Chapman S.B."/>
            <person name="Priest M."/>
            <person name="Young S.K."/>
            <person name="Wortman J."/>
            <person name="Nusbaum C."/>
            <person name="Birren B."/>
        </authorList>
    </citation>
    <scope>NUCLEOTIDE SEQUENCE [LARGE SCALE GENOMIC DNA]</scope>
    <source>
        <strain evidence="9 10">CBS 27337</strain>
    </source>
</reference>
<feature type="transmembrane region" description="Helical" evidence="8">
    <location>
        <begin position="110"/>
        <end position="128"/>
    </location>
</feature>
<dbReference type="InterPro" id="IPR036259">
    <property type="entry name" value="MFS_trans_sf"/>
</dbReference>
<evidence type="ECO:0000313" key="9">
    <source>
        <dbReference type="EMBL" id="KIW62893.1"/>
    </source>
</evidence>
<gene>
    <name evidence="9" type="ORF">PV04_09785</name>
</gene>
<feature type="transmembrane region" description="Helical" evidence="8">
    <location>
        <begin position="458"/>
        <end position="481"/>
    </location>
</feature>
<dbReference type="GO" id="GO:0016020">
    <property type="term" value="C:membrane"/>
    <property type="evidence" value="ECO:0007669"/>
    <property type="project" value="UniProtKB-SubCell"/>
</dbReference>
<keyword evidence="5 8" id="KW-0472">Membrane</keyword>
<keyword evidence="3 8" id="KW-0812">Transmembrane</keyword>